<accession>A0A1D8KJF5</accession>
<dbReference type="EMBL" id="KU686198">
    <property type="protein sequence ID" value="AOV58772.1"/>
    <property type="molecule type" value="Genomic_DNA"/>
</dbReference>
<evidence type="ECO:0008006" key="3">
    <source>
        <dbReference type="Google" id="ProtNLM"/>
    </source>
</evidence>
<sequence length="589" mass="62353">MPITYISETSILPIPENVKRIVFTLIGGGGGGEHIGRLDESSSPGFNGGDTTFLGLTAGGGQGGGFGEKYGGGNGGVASTGNFDFTAGALESPESTMTLSNGTRGGLNAKGESGATTVADRFFGDGGNGTGKQVTYNFSVNHIFRNSPPWAIGQVENSPDISVSINNPSTQGAPCGVRSWSRHYGINFNYTFDDTSYSVTITSQASRTAAGGNFSGYGQIGSKTASGCGVWWCKYKLDGSGTVNSFIRSFSLRITGNRSALLGRGGGGGAEISGILDRADLVERGLLDLNTSLYIGEAGRENGGPIAPFANDGAIGKGRVYIEFETRTYINIKNNETNTIIQGQSATLEWEVSGDADWALVEPGISPQTNNFSNFVSEVTVTPTSTTTYFVRADGVIGGFSESEVTLTVLQPPTVIVVGPESINYGNDIELSYEATDVATSLTLRPVFYFLDGSTLEGSEYNVALETGEEVDNNTIYQLTPWGDTGPVKIEFNLDAVGYSYDVNGITNYLTQSGQTEVDVDIDIRPDTIAIPETNDAIKSQQPVISPEKESTITLLITDIDIPVTIKADSPVQVEINDDGIYRDVERIE</sequence>
<protein>
    <recommendedName>
        <fullName evidence="3">Virion structural protein</fullName>
    </recommendedName>
</protein>
<gene>
    <name evidence="1" type="ORF">T040910_028</name>
</gene>
<dbReference type="Proteomes" id="UP000240804">
    <property type="component" value="Segment"/>
</dbReference>
<proteinExistence type="predicted"/>
<reference evidence="1 2" key="1">
    <citation type="journal article" date="2016" name="Virology">
        <title>The genomic content and context of auxiliary metabolic genes in marine cyanomyoviruses.</title>
        <authorList>
            <person name="Crummett L.T."/>
            <person name="Puxty R.J."/>
            <person name="Weihe C."/>
            <person name="Marston M.F."/>
            <person name="Martiny J.B."/>
        </authorList>
    </citation>
    <scope>NUCLEOTIDE SEQUENCE [LARGE SCALE GENOMIC DNA]</scope>
    <source>
        <strain evidence="1">0910TB04</strain>
    </source>
</reference>
<evidence type="ECO:0000313" key="2">
    <source>
        <dbReference type="Proteomes" id="UP000240804"/>
    </source>
</evidence>
<name>A0A1D8KJF5_9CAUD</name>
<organism evidence="1 2">
    <name type="scientific">Synechococcus phage S-CAM3</name>
    <dbReference type="NCBI Taxonomy" id="1883366"/>
    <lineage>
        <taxon>Viruses</taxon>
        <taxon>Duplodnaviria</taxon>
        <taxon>Heunggongvirae</taxon>
        <taxon>Uroviricota</taxon>
        <taxon>Caudoviricetes</taxon>
        <taxon>Pantevenvirales</taxon>
        <taxon>Kyanoviridae</taxon>
        <taxon>Charybdisvirus</taxon>
        <taxon>Charybdisvirus scam3</taxon>
    </lineage>
</organism>
<evidence type="ECO:0000313" key="1">
    <source>
        <dbReference type="EMBL" id="AOV58772.1"/>
    </source>
</evidence>